<name>A0ABD1MMH6_9FABA</name>
<protein>
    <submittedName>
        <fullName evidence="1">Uncharacterized protein</fullName>
    </submittedName>
</protein>
<gene>
    <name evidence="1" type="ORF">Fmac_011445</name>
</gene>
<organism evidence="1 2">
    <name type="scientific">Flemingia macrophylla</name>
    <dbReference type="NCBI Taxonomy" id="520843"/>
    <lineage>
        <taxon>Eukaryota</taxon>
        <taxon>Viridiplantae</taxon>
        <taxon>Streptophyta</taxon>
        <taxon>Embryophyta</taxon>
        <taxon>Tracheophyta</taxon>
        <taxon>Spermatophyta</taxon>
        <taxon>Magnoliopsida</taxon>
        <taxon>eudicotyledons</taxon>
        <taxon>Gunneridae</taxon>
        <taxon>Pentapetalae</taxon>
        <taxon>rosids</taxon>
        <taxon>fabids</taxon>
        <taxon>Fabales</taxon>
        <taxon>Fabaceae</taxon>
        <taxon>Papilionoideae</taxon>
        <taxon>50 kb inversion clade</taxon>
        <taxon>NPAAA clade</taxon>
        <taxon>indigoferoid/millettioid clade</taxon>
        <taxon>Phaseoleae</taxon>
        <taxon>Flemingia</taxon>
    </lineage>
</organism>
<evidence type="ECO:0000313" key="1">
    <source>
        <dbReference type="EMBL" id="KAL2336999.1"/>
    </source>
</evidence>
<dbReference type="Proteomes" id="UP001603857">
    <property type="component" value="Unassembled WGS sequence"/>
</dbReference>
<sequence length="66" mass="7632">MCKYLNHNRGWSLVKHLRVFSPAFYHGVTHTILKQTQIGLAFCCTVVCYRRQWGALVVTTLLQPLL</sequence>
<proteinExistence type="predicted"/>
<evidence type="ECO:0000313" key="2">
    <source>
        <dbReference type="Proteomes" id="UP001603857"/>
    </source>
</evidence>
<dbReference type="EMBL" id="JBGMDY010000004">
    <property type="protein sequence ID" value="KAL2336999.1"/>
    <property type="molecule type" value="Genomic_DNA"/>
</dbReference>
<dbReference type="AlphaFoldDB" id="A0ABD1MMH6"/>
<accession>A0ABD1MMH6</accession>
<keyword evidence="2" id="KW-1185">Reference proteome</keyword>
<comment type="caution">
    <text evidence="1">The sequence shown here is derived from an EMBL/GenBank/DDBJ whole genome shotgun (WGS) entry which is preliminary data.</text>
</comment>
<reference evidence="1 2" key="1">
    <citation type="submission" date="2024-08" db="EMBL/GenBank/DDBJ databases">
        <title>Insights into the chromosomal genome structure of Flemingia macrophylla.</title>
        <authorList>
            <person name="Ding Y."/>
            <person name="Zhao Y."/>
            <person name="Bi W."/>
            <person name="Wu M."/>
            <person name="Zhao G."/>
            <person name="Gong Y."/>
            <person name="Li W."/>
            <person name="Zhang P."/>
        </authorList>
    </citation>
    <scope>NUCLEOTIDE SEQUENCE [LARGE SCALE GENOMIC DNA]</scope>
    <source>
        <strain evidence="1">DYQJB</strain>
        <tissue evidence="1">Leaf</tissue>
    </source>
</reference>